<keyword evidence="6" id="KW-0574">Periplasm</keyword>
<keyword evidence="5 8" id="KW-0732">Signal</keyword>
<sequence length="344" mass="37240">MRRKFSLVFAAALILAAIAGTAFAKDVKIAFIPKLTGVGFFESGGKGAVAMGNMLGIKVKYDGPSTASVSGQIEYINNFVNQGYDAIAISALSPDGLNQALKRAMKKGVIILTWDSDVNPRYRTFYISQGTAQQLGELLVKMAADQMDDPKGSPKKVAFHYSSPTVTDQNQWVVVAKKVIAEQYPNWEIVDTVFSHEDAQKAVQVPTALFQAHPDLDAVICPDANALPGTAQAAENLGIAGKVIITGFSTPNVMRPYVKRGTVKAFGLWDVVKQGKLAIYVANLLVQGKQLHVGDEFDVPDVGHVKVSPNSVQGYDYQGEVNNGIILLPERVVFTIDNIDDYDF</sequence>
<dbReference type="NCBIfam" id="NF011937">
    <property type="entry name" value="PRK15408.1"/>
    <property type="match status" value="1"/>
</dbReference>
<evidence type="ECO:0000313" key="11">
    <source>
        <dbReference type="Proteomes" id="UP000321827"/>
    </source>
</evidence>
<reference evidence="10 11" key="1">
    <citation type="submission" date="2019-07" db="EMBL/GenBank/DDBJ databases">
        <title>Whole genome shotgun sequence of Oceanithermus desulfurans NBRC 100063.</title>
        <authorList>
            <person name="Hosoyama A."/>
            <person name="Uohara A."/>
            <person name="Ohji S."/>
            <person name="Ichikawa N."/>
        </authorList>
    </citation>
    <scope>NUCLEOTIDE SEQUENCE [LARGE SCALE GENOMIC DNA]</scope>
    <source>
        <strain evidence="10 11">NBRC 100063</strain>
    </source>
</reference>
<evidence type="ECO:0000256" key="8">
    <source>
        <dbReference type="SAM" id="SignalP"/>
    </source>
</evidence>
<dbReference type="InterPro" id="IPR030159">
    <property type="entry name" value="LsrB"/>
</dbReference>
<accession>A0A511RKQ0</accession>
<dbReference type="Proteomes" id="UP000321827">
    <property type="component" value="Unassembled WGS sequence"/>
</dbReference>
<dbReference type="Gene3D" id="3.40.50.2300">
    <property type="match status" value="2"/>
</dbReference>
<evidence type="ECO:0000259" key="9">
    <source>
        <dbReference type="Pfam" id="PF13407"/>
    </source>
</evidence>
<dbReference type="GO" id="GO:0043190">
    <property type="term" value="C:ATP-binding cassette (ABC) transporter complex"/>
    <property type="evidence" value="ECO:0007669"/>
    <property type="project" value="InterPro"/>
</dbReference>
<evidence type="ECO:0000256" key="5">
    <source>
        <dbReference type="ARBA" id="ARBA00022729"/>
    </source>
</evidence>
<dbReference type="InterPro" id="IPR025997">
    <property type="entry name" value="SBP_2_dom"/>
</dbReference>
<dbReference type="InterPro" id="IPR050555">
    <property type="entry name" value="Bact_Solute-Bind_Prot2"/>
</dbReference>
<feature type="signal peptide" evidence="8">
    <location>
        <begin position="1"/>
        <end position="24"/>
    </location>
</feature>
<evidence type="ECO:0000256" key="7">
    <source>
        <dbReference type="ARBA" id="ARBA00025060"/>
    </source>
</evidence>
<dbReference type="RefSeq" id="WP_147146172.1">
    <property type="nucleotide sequence ID" value="NZ_BJXN01000004.1"/>
</dbReference>
<comment type="function">
    <text evidence="7">Part of the ABC transporter complex LsrABCD involved in autoinducer 2 (AI-2) import. Binds AI-2 and delivers it to the LsrC and LsrD permeases.</text>
</comment>
<dbReference type="AlphaFoldDB" id="A0A511RKQ0"/>
<feature type="chain" id="PRO_5021964740" description="Autoinducer 2-binding protein LsrB" evidence="8">
    <location>
        <begin position="25"/>
        <end position="344"/>
    </location>
</feature>
<organism evidence="10 11">
    <name type="scientific">Oceanithermus desulfurans NBRC 100063</name>
    <dbReference type="NCBI Taxonomy" id="1227550"/>
    <lineage>
        <taxon>Bacteria</taxon>
        <taxon>Thermotogati</taxon>
        <taxon>Deinococcota</taxon>
        <taxon>Deinococci</taxon>
        <taxon>Thermales</taxon>
        <taxon>Thermaceae</taxon>
        <taxon>Oceanithermus</taxon>
    </lineage>
</organism>
<dbReference type="GO" id="GO:0030246">
    <property type="term" value="F:carbohydrate binding"/>
    <property type="evidence" value="ECO:0007669"/>
    <property type="project" value="TreeGrafter"/>
</dbReference>
<name>A0A511RKQ0_9DEIN</name>
<evidence type="ECO:0000256" key="3">
    <source>
        <dbReference type="ARBA" id="ARBA00011262"/>
    </source>
</evidence>
<gene>
    <name evidence="10" type="ORF">ODE01S_08300</name>
</gene>
<dbReference type="PANTHER" id="PTHR30036">
    <property type="entry name" value="D-XYLOSE-BINDING PERIPLASMIC PROTEIN"/>
    <property type="match status" value="1"/>
</dbReference>
<dbReference type="GO" id="GO:0030288">
    <property type="term" value="C:outer membrane-bounded periplasmic space"/>
    <property type="evidence" value="ECO:0007669"/>
    <property type="project" value="TreeGrafter"/>
</dbReference>
<dbReference type="PANTHER" id="PTHR30036:SF7">
    <property type="entry name" value="ABC TRANSPORTER PERIPLASMIC-BINDING PROTEIN YPHF"/>
    <property type="match status" value="1"/>
</dbReference>
<evidence type="ECO:0000256" key="2">
    <source>
        <dbReference type="ARBA" id="ARBA00007639"/>
    </source>
</evidence>
<comment type="similarity">
    <text evidence="2">Belongs to the bacterial solute-binding protein 2 family.</text>
</comment>
<dbReference type="EMBL" id="BJXN01000004">
    <property type="protein sequence ID" value="GEM89396.1"/>
    <property type="molecule type" value="Genomic_DNA"/>
</dbReference>
<dbReference type="InterPro" id="IPR028082">
    <property type="entry name" value="Peripla_BP_I"/>
</dbReference>
<feature type="domain" description="Periplasmic binding protein" evidence="9">
    <location>
        <begin position="29"/>
        <end position="290"/>
    </location>
</feature>
<comment type="subcellular location">
    <subcellularLocation>
        <location evidence="1">Cell envelope</location>
    </subcellularLocation>
</comment>
<evidence type="ECO:0000256" key="4">
    <source>
        <dbReference type="ARBA" id="ARBA00014452"/>
    </source>
</evidence>
<evidence type="ECO:0000256" key="6">
    <source>
        <dbReference type="ARBA" id="ARBA00022764"/>
    </source>
</evidence>
<dbReference type="SUPFAM" id="SSF53822">
    <property type="entry name" value="Periplasmic binding protein-like I"/>
    <property type="match status" value="1"/>
</dbReference>
<dbReference type="OrthoDB" id="9795981at2"/>
<comment type="caution">
    <text evidence="10">The sequence shown here is derived from an EMBL/GenBank/DDBJ whole genome shotgun (WGS) entry which is preliminary data.</text>
</comment>
<proteinExistence type="inferred from homology"/>
<comment type="subunit">
    <text evidence="3">The complex is composed of two ATP-binding proteins (LsrA), two transmembrane proteins (LsrC and LsrD) and a solute-binding protein (LsrB).</text>
</comment>
<dbReference type="Pfam" id="PF13407">
    <property type="entry name" value="Peripla_BP_4"/>
    <property type="match status" value="1"/>
</dbReference>
<protein>
    <recommendedName>
        <fullName evidence="4">Autoinducer 2-binding protein LsrB</fullName>
    </recommendedName>
</protein>
<dbReference type="CDD" id="cd20003">
    <property type="entry name" value="PBP1_LsrB_Quorum_Sensing"/>
    <property type="match status" value="1"/>
</dbReference>
<evidence type="ECO:0000256" key="1">
    <source>
        <dbReference type="ARBA" id="ARBA00004196"/>
    </source>
</evidence>
<evidence type="ECO:0000313" key="10">
    <source>
        <dbReference type="EMBL" id="GEM89396.1"/>
    </source>
</evidence>